<dbReference type="AlphaFoldDB" id="A0A927MG44"/>
<evidence type="ECO:0000313" key="1">
    <source>
        <dbReference type="EMBL" id="MBE1553243.1"/>
    </source>
</evidence>
<dbReference type="NCBIfam" id="TIGR04019">
    <property type="entry name" value="B_thiol_YtxJ"/>
    <property type="match status" value="1"/>
</dbReference>
<reference evidence="1" key="1">
    <citation type="submission" date="2020-10" db="EMBL/GenBank/DDBJ databases">
        <title>Genomic Encyclopedia of Type Strains, Phase IV (KMG-IV): sequencing the most valuable type-strain genomes for metagenomic binning, comparative biology and taxonomic classification.</title>
        <authorList>
            <person name="Goeker M."/>
        </authorList>
    </citation>
    <scope>NUCLEOTIDE SEQUENCE</scope>
    <source>
        <strain evidence="1">DSM 13886</strain>
    </source>
</reference>
<dbReference type="Gene3D" id="3.40.30.10">
    <property type="entry name" value="Glutaredoxin"/>
    <property type="match status" value="1"/>
</dbReference>
<name>A0A927MG44_9BACL</name>
<dbReference type="EMBL" id="JADBEL010000001">
    <property type="protein sequence ID" value="MBE1553243.1"/>
    <property type="molecule type" value="Genomic_DNA"/>
</dbReference>
<comment type="caution">
    <text evidence="1">The sequence shown here is derived from an EMBL/GenBank/DDBJ whole genome shotgun (WGS) entry which is preliminary data.</text>
</comment>
<dbReference type="Proteomes" id="UP000658225">
    <property type="component" value="Unassembled WGS sequence"/>
</dbReference>
<protein>
    <submittedName>
        <fullName evidence="1">Bacillithiol system protein YtxJ</fullName>
    </submittedName>
</protein>
<organism evidence="1 2">
    <name type="scientific">Sporosarcina limicola</name>
    <dbReference type="NCBI Taxonomy" id="34101"/>
    <lineage>
        <taxon>Bacteria</taxon>
        <taxon>Bacillati</taxon>
        <taxon>Bacillota</taxon>
        <taxon>Bacilli</taxon>
        <taxon>Bacillales</taxon>
        <taxon>Caryophanaceae</taxon>
        <taxon>Sporosarcina</taxon>
    </lineage>
</organism>
<dbReference type="SUPFAM" id="SSF52833">
    <property type="entry name" value="Thioredoxin-like"/>
    <property type="match status" value="1"/>
</dbReference>
<proteinExistence type="predicted"/>
<accession>A0A927MG44</accession>
<dbReference type="Pfam" id="PF11009">
    <property type="entry name" value="BrxC"/>
    <property type="match status" value="1"/>
</dbReference>
<gene>
    <name evidence="1" type="ORF">H4683_000312</name>
</gene>
<keyword evidence="2" id="KW-1185">Reference proteome</keyword>
<dbReference type="InterPro" id="IPR022551">
    <property type="entry name" value="BrxC"/>
</dbReference>
<dbReference type="InterPro" id="IPR036249">
    <property type="entry name" value="Thioredoxin-like_sf"/>
</dbReference>
<sequence length="108" mass="12556">MKEIRVVNEWRDVLEQSREQPVFVLKHSATCPISASAYREFKAFETDLEKNYLIVQDSRSVSNEIEDDLGIQHQSPQLFLLKDGKAIWQATHYEINKGKIKNAVEDFC</sequence>
<evidence type="ECO:0000313" key="2">
    <source>
        <dbReference type="Proteomes" id="UP000658225"/>
    </source>
</evidence>